<accession>A0ABP8V8Y2</accession>
<evidence type="ECO:0000313" key="3">
    <source>
        <dbReference type="Proteomes" id="UP001500604"/>
    </source>
</evidence>
<organism evidence="2 3">
    <name type="scientific">Kistimonas scapharcae</name>
    <dbReference type="NCBI Taxonomy" id="1036133"/>
    <lineage>
        <taxon>Bacteria</taxon>
        <taxon>Pseudomonadati</taxon>
        <taxon>Pseudomonadota</taxon>
        <taxon>Gammaproteobacteria</taxon>
        <taxon>Oceanospirillales</taxon>
        <taxon>Endozoicomonadaceae</taxon>
        <taxon>Kistimonas</taxon>
    </lineage>
</organism>
<protein>
    <submittedName>
        <fullName evidence="2">Uncharacterized protein</fullName>
    </submittedName>
</protein>
<evidence type="ECO:0000256" key="1">
    <source>
        <dbReference type="SAM" id="Phobius"/>
    </source>
</evidence>
<name>A0ABP8V8Y2_9GAMM</name>
<proteinExistence type="predicted"/>
<evidence type="ECO:0000313" key="2">
    <source>
        <dbReference type="EMBL" id="GAA4652186.1"/>
    </source>
</evidence>
<keyword evidence="1" id="KW-1133">Transmembrane helix</keyword>
<feature type="transmembrane region" description="Helical" evidence="1">
    <location>
        <begin position="50"/>
        <end position="69"/>
    </location>
</feature>
<keyword evidence="1" id="KW-0812">Transmembrane</keyword>
<feature type="transmembrane region" description="Helical" evidence="1">
    <location>
        <begin position="12"/>
        <end position="38"/>
    </location>
</feature>
<sequence>MTATGWVTMKKLLITLFLSVLIIGGLFGLFMLALVTWGYQIGVYDQFDDLWRFATLLMVPVVPLLIWYISESVDENDDG</sequence>
<keyword evidence="3" id="KW-1185">Reference proteome</keyword>
<gene>
    <name evidence="2" type="ORF">GCM10023116_44700</name>
</gene>
<comment type="caution">
    <text evidence="2">The sequence shown here is derived from an EMBL/GenBank/DDBJ whole genome shotgun (WGS) entry which is preliminary data.</text>
</comment>
<dbReference type="Proteomes" id="UP001500604">
    <property type="component" value="Unassembled WGS sequence"/>
</dbReference>
<dbReference type="EMBL" id="BAABFL010000471">
    <property type="protein sequence ID" value="GAA4652186.1"/>
    <property type="molecule type" value="Genomic_DNA"/>
</dbReference>
<keyword evidence="1" id="KW-0472">Membrane</keyword>
<reference evidence="3" key="1">
    <citation type="journal article" date="2019" name="Int. J. Syst. Evol. Microbiol.">
        <title>The Global Catalogue of Microorganisms (GCM) 10K type strain sequencing project: providing services to taxonomists for standard genome sequencing and annotation.</title>
        <authorList>
            <consortium name="The Broad Institute Genomics Platform"/>
            <consortium name="The Broad Institute Genome Sequencing Center for Infectious Disease"/>
            <person name="Wu L."/>
            <person name="Ma J."/>
        </authorList>
    </citation>
    <scope>NUCLEOTIDE SEQUENCE [LARGE SCALE GENOMIC DNA]</scope>
    <source>
        <strain evidence="3">JCM 17805</strain>
    </source>
</reference>